<organism evidence="1 2">
    <name type="scientific">Flavobacterium noncentrifugens</name>
    <dbReference type="NCBI Taxonomy" id="1128970"/>
    <lineage>
        <taxon>Bacteria</taxon>
        <taxon>Pseudomonadati</taxon>
        <taxon>Bacteroidota</taxon>
        <taxon>Flavobacteriia</taxon>
        <taxon>Flavobacteriales</taxon>
        <taxon>Flavobacteriaceae</taxon>
        <taxon>Flavobacterium</taxon>
    </lineage>
</organism>
<name>A0A1G9CBN5_9FLAO</name>
<evidence type="ECO:0000313" key="2">
    <source>
        <dbReference type="Proteomes" id="UP000199580"/>
    </source>
</evidence>
<keyword evidence="2" id="KW-1185">Reference proteome</keyword>
<sequence>MNAYFCTRIDKDVLTYLLKGRLEKKFTKTLQKVCRKGKSNYLCHPVREIEKGASS</sequence>
<evidence type="ECO:0000313" key="1">
    <source>
        <dbReference type="EMBL" id="SDK48825.1"/>
    </source>
</evidence>
<protein>
    <submittedName>
        <fullName evidence="1">Uncharacterized protein</fullName>
    </submittedName>
</protein>
<dbReference type="Proteomes" id="UP000199580">
    <property type="component" value="Unassembled WGS sequence"/>
</dbReference>
<proteinExistence type="predicted"/>
<dbReference type="AlphaFoldDB" id="A0A1G9CBN5"/>
<reference evidence="1 2" key="1">
    <citation type="submission" date="2016-10" db="EMBL/GenBank/DDBJ databases">
        <authorList>
            <person name="de Groot N.N."/>
        </authorList>
    </citation>
    <scope>NUCLEOTIDE SEQUENCE [LARGE SCALE GENOMIC DNA]</scope>
    <source>
        <strain evidence="1 2">CGMCC 1.10076</strain>
    </source>
</reference>
<gene>
    <name evidence="1" type="ORF">SAMN04487935_3454</name>
</gene>
<dbReference type="EMBL" id="FNEZ01000007">
    <property type="protein sequence ID" value="SDK48825.1"/>
    <property type="molecule type" value="Genomic_DNA"/>
</dbReference>
<accession>A0A1G9CBN5</accession>